<keyword evidence="3" id="KW-1185">Reference proteome</keyword>
<feature type="compositionally biased region" description="Low complexity" evidence="1">
    <location>
        <begin position="89"/>
        <end position="106"/>
    </location>
</feature>
<feature type="non-terminal residue" evidence="2">
    <location>
        <position position="1"/>
    </location>
</feature>
<evidence type="ECO:0000313" key="2">
    <source>
        <dbReference type="EMBL" id="CAK9111753.1"/>
    </source>
</evidence>
<comment type="caution">
    <text evidence="2">The sequence shown here is derived from an EMBL/GenBank/DDBJ whole genome shotgun (WGS) entry which is preliminary data.</text>
</comment>
<evidence type="ECO:0008006" key="4">
    <source>
        <dbReference type="Google" id="ProtNLM"/>
    </source>
</evidence>
<feature type="region of interest" description="Disordered" evidence="1">
    <location>
        <begin position="16"/>
        <end position="44"/>
    </location>
</feature>
<feature type="region of interest" description="Disordered" evidence="1">
    <location>
        <begin position="85"/>
        <end position="106"/>
    </location>
</feature>
<feature type="compositionally biased region" description="Basic and acidic residues" evidence="1">
    <location>
        <begin position="32"/>
        <end position="44"/>
    </location>
</feature>
<accession>A0ABP0SHH4</accession>
<name>A0ABP0SHH4_9DINO</name>
<evidence type="ECO:0000256" key="1">
    <source>
        <dbReference type="SAM" id="MobiDB-lite"/>
    </source>
</evidence>
<reference evidence="2 3" key="1">
    <citation type="submission" date="2024-02" db="EMBL/GenBank/DDBJ databases">
        <authorList>
            <person name="Chen Y."/>
            <person name="Shah S."/>
            <person name="Dougan E. K."/>
            <person name="Thang M."/>
            <person name="Chan C."/>
        </authorList>
    </citation>
    <scope>NUCLEOTIDE SEQUENCE [LARGE SCALE GENOMIC DNA]</scope>
</reference>
<proteinExistence type="predicted"/>
<protein>
    <recommendedName>
        <fullName evidence="4">Selenoprotein O</fullName>
    </recommendedName>
</protein>
<evidence type="ECO:0000313" key="3">
    <source>
        <dbReference type="Proteomes" id="UP001642464"/>
    </source>
</evidence>
<dbReference type="EMBL" id="CAXAMM010043792">
    <property type="protein sequence ID" value="CAK9111753.1"/>
    <property type="molecule type" value="Genomic_DNA"/>
</dbReference>
<organism evidence="2 3">
    <name type="scientific">Durusdinium trenchii</name>
    <dbReference type="NCBI Taxonomy" id="1381693"/>
    <lineage>
        <taxon>Eukaryota</taxon>
        <taxon>Sar</taxon>
        <taxon>Alveolata</taxon>
        <taxon>Dinophyceae</taxon>
        <taxon>Suessiales</taxon>
        <taxon>Symbiodiniaceae</taxon>
        <taxon>Durusdinium</taxon>
    </lineage>
</organism>
<gene>
    <name evidence="2" type="ORF">SCF082_LOCUS51836</name>
</gene>
<dbReference type="Proteomes" id="UP001642464">
    <property type="component" value="Unassembled WGS sequence"/>
</dbReference>
<sequence length="123" mass="13627">RPESSTRSVATLFSGERTGNHHCRRGSSATFRRPEFSSAKPHERPVFLVSENGVDPKDCVDIHNPRRFSSLERVFAQRGIRHLDPLVRPPSASSRPSSASSSLSSRNEWMPVPAFRPVTAGGF</sequence>